<dbReference type="SUPFAM" id="SSF144091">
    <property type="entry name" value="Rhomboid-like"/>
    <property type="match status" value="1"/>
</dbReference>
<reference evidence="7 8" key="1">
    <citation type="submission" date="2020-04" db="EMBL/GenBank/DDBJ databases">
        <title>Zoogloea sp. G-4-1-14 isolated from soil.</title>
        <authorList>
            <person name="Dahal R.H."/>
        </authorList>
    </citation>
    <scope>NUCLEOTIDE SEQUENCE [LARGE SCALE GENOMIC DNA]</scope>
    <source>
        <strain evidence="7 8">G-4-1-14</strain>
    </source>
</reference>
<dbReference type="EMBL" id="JABBGA010000003">
    <property type="protein sequence ID" value="NML25237.1"/>
    <property type="molecule type" value="Genomic_DNA"/>
</dbReference>
<dbReference type="InterPro" id="IPR022764">
    <property type="entry name" value="Peptidase_S54_rhomboid_dom"/>
</dbReference>
<sequence length="182" mass="19153">MPVERMLLATLVVLLAAANLLPGEAMEWNREAFGEGQWWRLWTGQFCHWSALHLAGNLAAVGAIALITGRRIQRWLSALPLLAPLLSLFLLAAAPALTHYRGLSGLVGALIVGAALEGGAIGRLLGLAYLAKLGFDAMRGGSSPLLPEGISTTWQAHLGGILLGIATAAALRYRRAGRLSGS</sequence>
<organism evidence="7 8">
    <name type="scientific">Zoogloea dura</name>
    <dbReference type="NCBI Taxonomy" id="2728840"/>
    <lineage>
        <taxon>Bacteria</taxon>
        <taxon>Pseudomonadati</taxon>
        <taxon>Pseudomonadota</taxon>
        <taxon>Betaproteobacteria</taxon>
        <taxon>Rhodocyclales</taxon>
        <taxon>Zoogloeaceae</taxon>
        <taxon>Zoogloea</taxon>
    </lineage>
</organism>
<evidence type="ECO:0000256" key="1">
    <source>
        <dbReference type="ARBA" id="ARBA00004141"/>
    </source>
</evidence>
<comment type="subcellular location">
    <subcellularLocation>
        <location evidence="1">Membrane</location>
        <topology evidence="1">Multi-pass membrane protein</topology>
    </subcellularLocation>
</comment>
<feature type="transmembrane region" description="Helical" evidence="5">
    <location>
        <begin position="103"/>
        <end position="130"/>
    </location>
</feature>
<accession>A0A848FZ76</accession>
<keyword evidence="4 5" id="KW-0472">Membrane</keyword>
<dbReference type="Gene3D" id="1.20.1540.10">
    <property type="entry name" value="Rhomboid-like"/>
    <property type="match status" value="1"/>
</dbReference>
<evidence type="ECO:0000256" key="5">
    <source>
        <dbReference type="SAM" id="Phobius"/>
    </source>
</evidence>
<dbReference type="InterPro" id="IPR035952">
    <property type="entry name" value="Rhomboid-like_sf"/>
</dbReference>
<feature type="transmembrane region" description="Helical" evidence="5">
    <location>
        <begin position="75"/>
        <end position="97"/>
    </location>
</feature>
<protein>
    <submittedName>
        <fullName evidence="7">Rhombosortase</fullName>
        <ecNumber evidence="7">3.4.21.-</ecNumber>
    </submittedName>
</protein>
<evidence type="ECO:0000256" key="3">
    <source>
        <dbReference type="ARBA" id="ARBA00022989"/>
    </source>
</evidence>
<name>A0A848FZ76_9RHOO</name>
<evidence type="ECO:0000256" key="2">
    <source>
        <dbReference type="ARBA" id="ARBA00022692"/>
    </source>
</evidence>
<evidence type="ECO:0000313" key="8">
    <source>
        <dbReference type="Proteomes" id="UP000580043"/>
    </source>
</evidence>
<feature type="transmembrane region" description="Helical" evidence="5">
    <location>
        <begin position="49"/>
        <end position="68"/>
    </location>
</feature>
<keyword evidence="3 5" id="KW-1133">Transmembrane helix</keyword>
<evidence type="ECO:0000313" key="7">
    <source>
        <dbReference type="EMBL" id="NML25237.1"/>
    </source>
</evidence>
<dbReference type="EC" id="3.4.21.-" evidence="7"/>
<keyword evidence="7" id="KW-0378">Hydrolase</keyword>
<dbReference type="RefSeq" id="WP_169144875.1">
    <property type="nucleotide sequence ID" value="NZ_JABBGA010000003.1"/>
</dbReference>
<dbReference type="GO" id="GO:0004252">
    <property type="term" value="F:serine-type endopeptidase activity"/>
    <property type="evidence" value="ECO:0007669"/>
    <property type="project" value="InterPro"/>
</dbReference>
<proteinExistence type="predicted"/>
<dbReference type="GO" id="GO:0016020">
    <property type="term" value="C:membrane"/>
    <property type="evidence" value="ECO:0007669"/>
    <property type="project" value="UniProtKB-SubCell"/>
</dbReference>
<feature type="domain" description="Peptidase S54 rhomboid" evidence="6">
    <location>
        <begin position="36"/>
        <end position="173"/>
    </location>
</feature>
<dbReference type="Pfam" id="PF01694">
    <property type="entry name" value="Rhomboid"/>
    <property type="match status" value="1"/>
</dbReference>
<dbReference type="AlphaFoldDB" id="A0A848FZ76"/>
<dbReference type="InterPro" id="IPR023826">
    <property type="entry name" value="Rhom-like_SP_proteobac"/>
</dbReference>
<comment type="caution">
    <text evidence="7">The sequence shown here is derived from an EMBL/GenBank/DDBJ whole genome shotgun (WGS) entry which is preliminary data.</text>
</comment>
<gene>
    <name evidence="7" type="primary">rrtA</name>
    <name evidence="7" type="ORF">HHL15_05760</name>
</gene>
<keyword evidence="2 5" id="KW-0812">Transmembrane</keyword>
<dbReference type="Proteomes" id="UP000580043">
    <property type="component" value="Unassembled WGS sequence"/>
</dbReference>
<keyword evidence="8" id="KW-1185">Reference proteome</keyword>
<evidence type="ECO:0000256" key="4">
    <source>
        <dbReference type="ARBA" id="ARBA00023136"/>
    </source>
</evidence>
<evidence type="ECO:0000259" key="6">
    <source>
        <dbReference type="Pfam" id="PF01694"/>
    </source>
</evidence>
<dbReference type="NCBIfam" id="TIGR03902">
    <property type="entry name" value="rhom_GG_sort"/>
    <property type="match status" value="1"/>
</dbReference>